<dbReference type="EMBL" id="AQPH01000069">
    <property type="protein sequence ID" value="EPY00779.1"/>
    <property type="molecule type" value="Genomic_DNA"/>
</dbReference>
<dbReference type="AlphaFoldDB" id="S9S802"/>
<sequence length="223" mass="25443">MKRIEDRFQDMAENVLSGQIEFIAGDHAWTLAQYFSLLYWRSRQKRQIKTEIQINDLSGTHLTLEEEERLEKNHYIFMRQDGRISSRFLTGLHLQVRVDQYALQIKDWTWGVIQAQAGEFLMPDVLSHNVVPLTPKVVLAANHPNGTVGKTNLKKINTAFLVYSWNYFVARNIATAMAGISHKEILKAAKVRDMRIASGEILQGPLPAAADALKPTHSETQHH</sequence>
<proteinExistence type="predicted"/>
<dbReference type="Proteomes" id="UP000015350">
    <property type="component" value="Unassembled WGS sequence"/>
</dbReference>
<protein>
    <submittedName>
        <fullName evidence="1">Uncharacterized protein</fullName>
    </submittedName>
</protein>
<comment type="caution">
    <text evidence="1">The sequence shown here is derived from an EMBL/GenBank/DDBJ whole genome shotgun (WGS) entry which is preliminary data.</text>
</comment>
<reference evidence="1 2" key="1">
    <citation type="submission" date="2013-04" db="EMBL/GenBank/DDBJ databases">
        <authorList>
            <person name="Kuznetsov B."/>
            <person name="Ivanovsky R."/>
        </authorList>
    </citation>
    <scope>NUCLEOTIDE SEQUENCE [LARGE SCALE GENOMIC DNA]</scope>
    <source>
        <strain evidence="1 2">MGU-K5</strain>
    </source>
</reference>
<gene>
    <name evidence="1" type="ORF">K678_14427</name>
</gene>
<evidence type="ECO:0000313" key="2">
    <source>
        <dbReference type="Proteomes" id="UP000015350"/>
    </source>
</evidence>
<evidence type="ECO:0000313" key="1">
    <source>
        <dbReference type="EMBL" id="EPY00779.1"/>
    </source>
</evidence>
<accession>S9S802</accession>
<name>S9S802_MAGFU</name>
<organism evidence="1 2">
    <name type="scientific">Magnetospirillum fulvum MGU-K5</name>
    <dbReference type="NCBI Taxonomy" id="1316936"/>
    <lineage>
        <taxon>Bacteria</taxon>
        <taxon>Pseudomonadati</taxon>
        <taxon>Pseudomonadota</taxon>
        <taxon>Alphaproteobacteria</taxon>
        <taxon>Rhodospirillales</taxon>
        <taxon>Rhodospirillaceae</taxon>
        <taxon>Magnetospirillum</taxon>
    </lineage>
</organism>
<dbReference type="eggNOG" id="ENOG5031BYB">
    <property type="taxonomic scope" value="Bacteria"/>
</dbReference>